<dbReference type="Pfam" id="PF00891">
    <property type="entry name" value="Methyltransf_2"/>
    <property type="match status" value="1"/>
</dbReference>
<dbReference type="Proteomes" id="UP000182743">
    <property type="component" value="Unassembled WGS sequence"/>
</dbReference>
<dbReference type="GO" id="GO:0032259">
    <property type="term" value="P:methylation"/>
    <property type="evidence" value="ECO:0007669"/>
    <property type="project" value="UniProtKB-KW"/>
</dbReference>
<keyword evidence="2 6" id="KW-0808">Transferase</keyword>
<comment type="caution">
    <text evidence="6">The sequence shown here is derived from an EMBL/GenBank/DDBJ whole genome shotgun (WGS) entry which is preliminary data.</text>
</comment>
<gene>
    <name evidence="6" type="ORF">MOOR_24920</name>
</gene>
<dbReference type="InterPro" id="IPR029063">
    <property type="entry name" value="SAM-dependent_MTases_sf"/>
</dbReference>
<dbReference type="PANTHER" id="PTHR11746">
    <property type="entry name" value="O-METHYLTRANSFERASE"/>
    <property type="match status" value="1"/>
</dbReference>
<dbReference type="CDD" id="cd02440">
    <property type="entry name" value="AdoMet_MTases"/>
    <property type="match status" value="1"/>
</dbReference>
<keyword evidence="1 6" id="KW-0489">Methyltransferase</keyword>
<dbReference type="InterPro" id="IPR012967">
    <property type="entry name" value="COMT_dimerisation"/>
</dbReference>
<evidence type="ECO:0000256" key="2">
    <source>
        <dbReference type="ARBA" id="ARBA00022679"/>
    </source>
</evidence>
<dbReference type="RefSeq" id="WP_071521481.1">
    <property type="nucleotide sequence ID" value="NZ_MDDD01000005.1"/>
</dbReference>
<sequence length="360" mass="39766">MSNHPQSLMDLACPQGVERIDSITAGYQAYQVLRAALELGLFDWLAENGPGCREEITTALKLNGMFTRSFLQALVDLGFLTCKGEKYRLTELARDFLVRRSPCYQGDLFLSTARPDSWWNNFKDTLTVIKPPEQDFDAVPTPNFIKALAQRSLRGELQAVTRSIVAWEGFRGARTLLDLGGGHGFYAIALCQVNPNLRAVVFDKPHIIACTREFIRQYGLEDRVIVQGGDACSEEWGGGYDIVLISHLLYKYRKELAAFIGKAFTALKPGGLLACNHWFCAPGCGSEGDGLRELDRSIHSFGHPLCHMKEFNNLLATTGFSLWQLLDVPSAYGMAKLHLAVKKGLASTKAMMPGSCSACC</sequence>
<protein>
    <submittedName>
        <fullName evidence="6">O-methyltransferase</fullName>
    </submittedName>
</protein>
<evidence type="ECO:0000259" key="5">
    <source>
        <dbReference type="Pfam" id="PF08100"/>
    </source>
</evidence>
<dbReference type="Gene3D" id="3.40.50.150">
    <property type="entry name" value="Vaccinia Virus protein VP39"/>
    <property type="match status" value="1"/>
</dbReference>
<dbReference type="SUPFAM" id="SSF53335">
    <property type="entry name" value="S-adenosyl-L-methionine-dependent methyltransferases"/>
    <property type="match status" value="1"/>
</dbReference>
<feature type="domain" description="O-methyltransferase C-terminal" evidence="4">
    <location>
        <begin position="145"/>
        <end position="273"/>
    </location>
</feature>
<evidence type="ECO:0000259" key="4">
    <source>
        <dbReference type="Pfam" id="PF00891"/>
    </source>
</evidence>
<dbReference type="AlphaFoldDB" id="A0A1J5JMB3"/>
<dbReference type="InterPro" id="IPR036388">
    <property type="entry name" value="WH-like_DNA-bd_sf"/>
</dbReference>
<evidence type="ECO:0000313" key="7">
    <source>
        <dbReference type="Proteomes" id="UP000182743"/>
    </source>
</evidence>
<dbReference type="Pfam" id="PF08100">
    <property type="entry name" value="Dimerisation"/>
    <property type="match status" value="1"/>
</dbReference>
<name>A0A1J5JMB3_NEOTH</name>
<dbReference type="SUPFAM" id="SSF46785">
    <property type="entry name" value="Winged helix' DNA-binding domain"/>
    <property type="match status" value="1"/>
</dbReference>
<dbReference type="PROSITE" id="PS51683">
    <property type="entry name" value="SAM_OMT_II"/>
    <property type="match status" value="1"/>
</dbReference>
<organism evidence="6 7">
    <name type="scientific">Neomoorella thermoacetica</name>
    <name type="common">Clostridium thermoaceticum</name>
    <dbReference type="NCBI Taxonomy" id="1525"/>
    <lineage>
        <taxon>Bacteria</taxon>
        <taxon>Bacillati</taxon>
        <taxon>Bacillota</taxon>
        <taxon>Clostridia</taxon>
        <taxon>Neomoorellales</taxon>
        <taxon>Neomoorellaceae</taxon>
        <taxon>Neomoorella</taxon>
    </lineage>
</organism>
<dbReference type="GO" id="GO:0046983">
    <property type="term" value="F:protein dimerization activity"/>
    <property type="evidence" value="ECO:0007669"/>
    <property type="project" value="InterPro"/>
</dbReference>
<evidence type="ECO:0000313" key="6">
    <source>
        <dbReference type="EMBL" id="OIQ07875.1"/>
    </source>
</evidence>
<accession>A0A1J5JMB3</accession>
<dbReference type="InterPro" id="IPR036390">
    <property type="entry name" value="WH_DNA-bd_sf"/>
</dbReference>
<dbReference type="InterPro" id="IPR001077">
    <property type="entry name" value="COMT_C"/>
</dbReference>
<dbReference type="InterPro" id="IPR016461">
    <property type="entry name" value="COMT-like"/>
</dbReference>
<dbReference type="GO" id="GO:0008171">
    <property type="term" value="F:O-methyltransferase activity"/>
    <property type="evidence" value="ECO:0007669"/>
    <property type="project" value="InterPro"/>
</dbReference>
<evidence type="ECO:0000256" key="1">
    <source>
        <dbReference type="ARBA" id="ARBA00022603"/>
    </source>
</evidence>
<dbReference type="EMBL" id="MIHH01000022">
    <property type="protein sequence ID" value="OIQ07875.1"/>
    <property type="molecule type" value="Genomic_DNA"/>
</dbReference>
<reference evidence="6 7" key="1">
    <citation type="submission" date="2016-08" db="EMBL/GenBank/DDBJ databases">
        <title>Genome-based comparison of Moorella thermoacetic strains.</title>
        <authorList>
            <person name="Poehlein A."/>
            <person name="Bengelsdorf F.R."/>
            <person name="Esser C."/>
            <person name="Duerre P."/>
            <person name="Daniel R."/>
        </authorList>
    </citation>
    <scope>NUCLEOTIDE SEQUENCE [LARGE SCALE GENOMIC DNA]</scope>
    <source>
        <strain evidence="6 7">DSM 11768</strain>
    </source>
</reference>
<keyword evidence="3" id="KW-0949">S-adenosyl-L-methionine</keyword>
<proteinExistence type="predicted"/>
<dbReference type="Gene3D" id="1.10.10.10">
    <property type="entry name" value="Winged helix-like DNA-binding domain superfamily/Winged helix DNA-binding domain"/>
    <property type="match status" value="1"/>
</dbReference>
<feature type="domain" description="O-methyltransferase dimerisation" evidence="5">
    <location>
        <begin position="25"/>
        <end position="98"/>
    </location>
</feature>
<evidence type="ECO:0000256" key="3">
    <source>
        <dbReference type="ARBA" id="ARBA00022691"/>
    </source>
</evidence>